<feature type="binding site" evidence="17">
    <location>
        <position position="624"/>
    </location>
    <ligand>
        <name>ATP</name>
        <dbReference type="ChEBI" id="CHEBI:30616"/>
    </ligand>
</feature>
<dbReference type="GO" id="GO:0005524">
    <property type="term" value="F:ATP binding"/>
    <property type="evidence" value="ECO:0007669"/>
    <property type="project" value="UniProtKB-UniRule"/>
</dbReference>
<dbReference type="Gene3D" id="3.40.1110.10">
    <property type="entry name" value="Calcium-transporting ATPase, cytoplasmic domain N"/>
    <property type="match status" value="1"/>
</dbReference>
<dbReference type="InterPro" id="IPR008250">
    <property type="entry name" value="ATPase_P-typ_transduc_dom_A_sf"/>
</dbReference>
<dbReference type="InterPro" id="IPR023214">
    <property type="entry name" value="HAD_sf"/>
</dbReference>
<dbReference type="PANTHER" id="PTHR24092">
    <property type="entry name" value="PROBABLE PHOSPHOLIPID-TRANSPORTING ATPASE"/>
    <property type="match status" value="1"/>
</dbReference>
<evidence type="ECO:0000259" key="22">
    <source>
        <dbReference type="Pfam" id="PF16212"/>
    </source>
</evidence>
<evidence type="ECO:0000259" key="21">
    <source>
        <dbReference type="Pfam" id="PF16209"/>
    </source>
</evidence>
<evidence type="ECO:0000256" key="10">
    <source>
        <dbReference type="ARBA" id="ARBA00022989"/>
    </source>
</evidence>
<dbReference type="InterPro" id="IPR036412">
    <property type="entry name" value="HAD-like_sf"/>
</dbReference>
<comment type="catalytic activity">
    <reaction evidence="15">
        <text>a 1,2-diacyl-sn-glycero-3-phospho-L-serine(out) + ATP + H2O = a 1,2-diacyl-sn-glycero-3-phospho-L-serine(in) + ADP + phosphate + H(+)</text>
        <dbReference type="Rhea" id="RHEA:38567"/>
        <dbReference type="ChEBI" id="CHEBI:15377"/>
        <dbReference type="ChEBI" id="CHEBI:15378"/>
        <dbReference type="ChEBI" id="CHEBI:30616"/>
        <dbReference type="ChEBI" id="CHEBI:43474"/>
        <dbReference type="ChEBI" id="CHEBI:57262"/>
        <dbReference type="ChEBI" id="CHEBI:456216"/>
    </reaction>
    <physiologicalReaction direction="left-to-right" evidence="15">
        <dbReference type="Rhea" id="RHEA:38568"/>
    </physiologicalReaction>
</comment>
<feature type="binding site" evidence="17">
    <location>
        <position position="688"/>
    </location>
    <ligand>
        <name>ATP</name>
        <dbReference type="ChEBI" id="CHEBI:30616"/>
    </ligand>
</feature>
<keyword evidence="24" id="KW-1185">Reference proteome</keyword>
<dbReference type="PRINTS" id="PR00119">
    <property type="entry name" value="CATATPASE"/>
</dbReference>
<feature type="transmembrane region" description="Helical" evidence="19">
    <location>
        <begin position="1124"/>
        <end position="1147"/>
    </location>
</feature>
<feature type="active site" description="4-aspartylphosphate intermediate" evidence="16">
    <location>
        <position position="519"/>
    </location>
</feature>
<evidence type="ECO:0000256" key="8">
    <source>
        <dbReference type="ARBA" id="ARBA00022842"/>
    </source>
</evidence>
<feature type="binding site" evidence="17">
    <location>
        <position position="922"/>
    </location>
    <ligand>
        <name>ATP</name>
        <dbReference type="ChEBI" id="CHEBI:30616"/>
    </ligand>
</feature>
<evidence type="ECO:0000256" key="11">
    <source>
        <dbReference type="ARBA" id="ARBA00023034"/>
    </source>
</evidence>
<feature type="domain" description="P-type ATPase C-terminal" evidence="22">
    <location>
        <begin position="945"/>
        <end position="1196"/>
    </location>
</feature>
<dbReference type="EC" id="7.6.2.1" evidence="19"/>
<evidence type="ECO:0000313" key="24">
    <source>
        <dbReference type="Proteomes" id="UP000759537"/>
    </source>
</evidence>
<comment type="similarity">
    <text evidence="3 19">Belongs to the cation transport ATPase (P-type) (TC 3.A.3) family. Type IV subfamily.</text>
</comment>
<keyword evidence="4 19" id="KW-0812">Transmembrane</keyword>
<evidence type="ECO:0000256" key="1">
    <source>
        <dbReference type="ARBA" id="ARBA00001946"/>
    </source>
</evidence>
<name>A0A9P5N0G7_9AGAM</name>
<evidence type="ECO:0000256" key="19">
    <source>
        <dbReference type="RuleBase" id="RU362033"/>
    </source>
</evidence>
<dbReference type="PROSITE" id="PS00154">
    <property type="entry name" value="ATPASE_E1_E2"/>
    <property type="match status" value="1"/>
</dbReference>
<dbReference type="GO" id="GO:0140326">
    <property type="term" value="F:ATPase-coupled intramembrane lipid transporter activity"/>
    <property type="evidence" value="ECO:0007669"/>
    <property type="project" value="UniProtKB-EC"/>
</dbReference>
<dbReference type="GO" id="GO:0006892">
    <property type="term" value="P:post-Golgi vesicle-mediated transport"/>
    <property type="evidence" value="ECO:0007669"/>
    <property type="project" value="TreeGrafter"/>
</dbReference>
<protein>
    <recommendedName>
        <fullName evidence="19">Phospholipid-transporting ATPase</fullName>
        <ecNumber evidence="19">7.6.2.1</ecNumber>
    </recommendedName>
</protein>
<comment type="catalytic activity">
    <reaction evidence="13 19">
        <text>ATP + H2O + phospholipidSide 1 = ADP + phosphate + phospholipidSide 2.</text>
        <dbReference type="EC" id="7.6.2.1"/>
    </reaction>
</comment>
<dbReference type="SFLD" id="SFLDS00003">
    <property type="entry name" value="Haloacid_Dehalogenase"/>
    <property type="match status" value="1"/>
</dbReference>
<dbReference type="GO" id="GO:0016887">
    <property type="term" value="F:ATP hydrolysis activity"/>
    <property type="evidence" value="ECO:0007669"/>
    <property type="project" value="InterPro"/>
</dbReference>
<organism evidence="23 24">
    <name type="scientific">Russula ochroleuca</name>
    <dbReference type="NCBI Taxonomy" id="152965"/>
    <lineage>
        <taxon>Eukaryota</taxon>
        <taxon>Fungi</taxon>
        <taxon>Dikarya</taxon>
        <taxon>Basidiomycota</taxon>
        <taxon>Agaricomycotina</taxon>
        <taxon>Agaricomycetes</taxon>
        <taxon>Russulales</taxon>
        <taxon>Russulaceae</taxon>
        <taxon>Russula</taxon>
    </lineage>
</organism>
<accession>A0A9P5N0G7</accession>
<keyword evidence="10 19" id="KW-1133">Transmembrane helix</keyword>
<sequence length="1271" mass="142656">MADDFARLVFQSNPAASLNSQYQRANNGYPPSGPPGDSPQLLDPFFDDEDEGEVPDSAFAGAHSMQVKESNLHLPSQVAPLAGTSKLSLPTNGVPQGWTFDQEDFPTQAPPSPRKPKKASRRRWKWPWQKEQVLTAERVVALNNPDANTDFPSNYVSTTKYNMATFAPKFLFEQFSKYANLFFLFTACIQQIPGVSPTNKWTTIAPLSVVLLASAFKEVQEDLKRHQSDTDLNSRLAKFLSPTGLFGSTKWQDIKVGDVIRLESDDFIPADVILLSSSEPEGFCYVETSNLDGETNLKIKQASPQTSDFTSPNLVTALRGSLRSEHPNNSLYTYEGTLDLITSTGFPKQVPLGPDQMLLRGAQLRNTPWAYGLVVFTGHETKLMRNATAAPIKRTAVENQVNTQIVFLFILLLALSVGSTIGASIRSWAFASKQWYLMESTSLGGRAKEFIEDILTFIILYNNLIPISLIVTMEVVKFQQAQLINSDLDMYYAKTDTPAVCRTSSLVEELGQIEYVFSDKTGTLTCNEMEFQCCSIAGVAYAAEVDEARREEGEGREAWRTFDEMRALLDADNPFVDSSSPKVVGTPKEREIIREFLTLLAVCHTVIPDIKDEKMVYQASSPDEAALVAGAERLGFRFTTRKPKSVFVDVLGASQEFQILNVCEFNSTRKRMSTVVRGPDGKIKLYCKGADNVIVERLAPSQSYTEKTVTHLEDYATEGLRTLCIAFREISESEYKQWSTIYDQAATTINGRGEALDKAAEMIEKDLFLLGATAIEDKLQEGVPDAIHTLQLAGIKVWVLTGDRQETAINIGMSCRLITESMNLVIINEENMHDTKDAIERRLTAVKSQRSSGELEDLALIIDGKSLTFALEKDISKLFLELAIMCKAVLCCRVSPLQKALVVKLVKKNHKSILLAIGDGANDVSMIQAAHVGIGISGVEGLQAARSADIAISQFRYLKKLLLVHGAWSYRRLATLILYSFYKNIVLYMTQFWYSFFNNFSGQIAYESWTLSFYNVLFTLLPPLVIGIFDQFVSARILDRYPQLYMLGQSNAFFTKTAFWLWVGNALYHSVVAFGFSIILFWGDLKQSQGYDSGHWFWGTMLYLAVLLTVLGKAALVSDIWTKYTVAAIPGSFIFTMLFLPIYIAVAPGIGFSLEYRGLDPRLFTDSVFWFTVLLVPAICLSRDFVWKYYRRTYMPASYHIAQEIQKYNIPDYRPRQTQFQNAIKKVRAVQRMRRNRGFAFSQTENPARQDQSRLIRAYDTSKTHARPSGY</sequence>
<feature type="binding site" evidence="17">
    <location>
        <position position="899"/>
    </location>
    <ligand>
        <name>ATP</name>
        <dbReference type="ChEBI" id="CHEBI:30616"/>
    </ligand>
</feature>
<evidence type="ECO:0000256" key="16">
    <source>
        <dbReference type="PIRSR" id="PIRSR606539-1"/>
    </source>
</evidence>
<dbReference type="InterPro" id="IPR006539">
    <property type="entry name" value="P-type_ATPase_IV"/>
</dbReference>
<dbReference type="GO" id="GO:0000287">
    <property type="term" value="F:magnesium ion binding"/>
    <property type="evidence" value="ECO:0007669"/>
    <property type="project" value="UniProtKB-UniRule"/>
</dbReference>
<evidence type="ECO:0000256" key="5">
    <source>
        <dbReference type="ARBA" id="ARBA00022723"/>
    </source>
</evidence>
<evidence type="ECO:0000256" key="13">
    <source>
        <dbReference type="ARBA" id="ARBA00034036"/>
    </source>
</evidence>
<evidence type="ECO:0000256" key="4">
    <source>
        <dbReference type="ARBA" id="ARBA00022692"/>
    </source>
</evidence>
<dbReference type="FunFam" id="3.40.1110.10:FF:000064">
    <property type="entry name" value="Phospholipid-transporting ATPase"/>
    <property type="match status" value="1"/>
</dbReference>
<evidence type="ECO:0000256" key="3">
    <source>
        <dbReference type="ARBA" id="ARBA00008109"/>
    </source>
</evidence>
<keyword evidence="11" id="KW-0333">Golgi apparatus</keyword>
<feature type="binding site" evidence="18">
    <location>
        <position position="923"/>
    </location>
    <ligand>
        <name>Mg(2+)</name>
        <dbReference type="ChEBI" id="CHEBI:18420"/>
    </ligand>
</feature>
<evidence type="ECO:0000256" key="17">
    <source>
        <dbReference type="PIRSR" id="PIRSR606539-2"/>
    </source>
</evidence>
<feature type="region of interest" description="Disordered" evidence="20">
    <location>
        <begin position="16"/>
        <end position="56"/>
    </location>
</feature>
<feature type="binding site" evidence="17">
    <location>
        <position position="521"/>
    </location>
    <ligand>
        <name>ATP</name>
        <dbReference type="ChEBI" id="CHEBI:30616"/>
    </ligand>
</feature>
<keyword evidence="7 17" id="KW-0067">ATP-binding</keyword>
<dbReference type="InterPro" id="IPR001757">
    <property type="entry name" value="P_typ_ATPase"/>
</dbReference>
<dbReference type="OrthoDB" id="377733at2759"/>
<feature type="binding site" evidence="17">
    <location>
        <position position="893"/>
    </location>
    <ligand>
        <name>ATP</name>
        <dbReference type="ChEBI" id="CHEBI:30616"/>
    </ligand>
</feature>
<gene>
    <name evidence="23" type="ORF">DFH94DRAFT_818000</name>
</gene>
<feature type="compositionally biased region" description="Polar residues" evidence="20">
    <location>
        <begin position="1241"/>
        <end position="1250"/>
    </location>
</feature>
<feature type="transmembrane region" description="Helical" evidence="19">
    <location>
        <begin position="1095"/>
        <end position="1112"/>
    </location>
</feature>
<evidence type="ECO:0000256" key="7">
    <source>
        <dbReference type="ARBA" id="ARBA00022840"/>
    </source>
</evidence>
<dbReference type="InterPro" id="IPR023298">
    <property type="entry name" value="ATPase_P-typ_TM_dom_sf"/>
</dbReference>
<feature type="binding site" evidence="18">
    <location>
        <position position="521"/>
    </location>
    <ligand>
        <name>Mg(2+)</name>
        <dbReference type="ChEBI" id="CHEBI:18420"/>
    </ligand>
</feature>
<feature type="transmembrane region" description="Helical" evidence="19">
    <location>
        <begin position="405"/>
        <end position="425"/>
    </location>
</feature>
<feature type="transmembrane region" description="Helical" evidence="19">
    <location>
        <begin position="1059"/>
        <end position="1083"/>
    </location>
</feature>
<proteinExistence type="inferred from homology"/>
<dbReference type="InterPro" id="IPR018303">
    <property type="entry name" value="ATPase_P-typ_P_site"/>
</dbReference>
<dbReference type="Pfam" id="PF16212">
    <property type="entry name" value="PhoLip_ATPase_C"/>
    <property type="match status" value="1"/>
</dbReference>
<dbReference type="Pfam" id="PF13246">
    <property type="entry name" value="Cation_ATPase"/>
    <property type="match status" value="1"/>
</dbReference>
<dbReference type="GO" id="GO:0005802">
    <property type="term" value="C:trans-Golgi network"/>
    <property type="evidence" value="ECO:0007669"/>
    <property type="project" value="TreeGrafter"/>
</dbReference>
<feature type="binding site" evidence="17">
    <location>
        <position position="923"/>
    </location>
    <ligand>
        <name>ATP</name>
        <dbReference type="ChEBI" id="CHEBI:30616"/>
    </ligand>
</feature>
<comment type="subcellular location">
    <subcellularLocation>
        <location evidence="2">Golgi apparatus</location>
        <location evidence="2">trans-Golgi network membrane</location>
        <topology evidence="2">Multi-pass membrane protein</topology>
    </subcellularLocation>
    <subcellularLocation>
        <location evidence="19">Membrane</location>
        <topology evidence="19">Multi-pass membrane protein</topology>
    </subcellularLocation>
</comment>
<dbReference type="SUPFAM" id="SSF56784">
    <property type="entry name" value="HAD-like"/>
    <property type="match status" value="1"/>
</dbReference>
<dbReference type="Gene3D" id="3.40.50.1000">
    <property type="entry name" value="HAD superfamily/HAD-like"/>
    <property type="match status" value="1"/>
</dbReference>
<dbReference type="NCBIfam" id="TIGR01494">
    <property type="entry name" value="ATPase_P-type"/>
    <property type="match status" value="2"/>
</dbReference>
<dbReference type="CDD" id="cd02073">
    <property type="entry name" value="P-type_ATPase_APLT_Dnf-like"/>
    <property type="match status" value="1"/>
</dbReference>
<evidence type="ECO:0000256" key="15">
    <source>
        <dbReference type="ARBA" id="ARBA00051303"/>
    </source>
</evidence>
<keyword evidence="9 19" id="KW-1278">Translocase</keyword>
<feature type="domain" description="P-type ATPase N-terminal" evidence="21">
    <location>
        <begin position="140"/>
        <end position="204"/>
    </location>
</feature>
<dbReference type="GO" id="GO:0005886">
    <property type="term" value="C:plasma membrane"/>
    <property type="evidence" value="ECO:0007669"/>
    <property type="project" value="TreeGrafter"/>
</dbReference>
<feature type="binding site" evidence="17">
    <location>
        <position position="801"/>
    </location>
    <ligand>
        <name>ATP</name>
        <dbReference type="ChEBI" id="CHEBI:30616"/>
    </ligand>
</feature>
<comment type="caution">
    <text evidence="23">The sequence shown here is derived from an EMBL/GenBank/DDBJ whole genome shotgun (WGS) entry which is preliminary data.</text>
</comment>
<evidence type="ECO:0000256" key="9">
    <source>
        <dbReference type="ARBA" id="ARBA00022967"/>
    </source>
</evidence>
<feature type="binding site" evidence="17">
    <location>
        <position position="519"/>
    </location>
    <ligand>
        <name>ATP</name>
        <dbReference type="ChEBI" id="CHEBI:30616"/>
    </ligand>
</feature>
<dbReference type="PANTHER" id="PTHR24092:SF150">
    <property type="entry name" value="PHOSPHOLIPID-TRANSPORTING ATPASE"/>
    <property type="match status" value="1"/>
</dbReference>
<keyword evidence="6 17" id="KW-0547">Nucleotide-binding</keyword>
<feature type="binding site" evidence="17">
    <location>
        <position position="802"/>
    </location>
    <ligand>
        <name>ATP</name>
        <dbReference type="ChEBI" id="CHEBI:30616"/>
    </ligand>
</feature>
<feature type="binding site" evidence="18">
    <location>
        <position position="919"/>
    </location>
    <ligand>
        <name>Mg(2+)</name>
        <dbReference type="ChEBI" id="CHEBI:18420"/>
    </ligand>
</feature>
<feature type="binding site" evidence="18">
    <location>
        <position position="519"/>
    </location>
    <ligand>
        <name>Mg(2+)</name>
        <dbReference type="ChEBI" id="CHEBI:18420"/>
    </ligand>
</feature>
<feature type="region of interest" description="Disordered" evidence="20">
    <location>
        <begin position="92"/>
        <end position="122"/>
    </location>
</feature>
<feature type="binding site" evidence="17">
    <location>
        <position position="803"/>
    </location>
    <ligand>
        <name>ATP</name>
        <dbReference type="ChEBI" id="CHEBI:30616"/>
    </ligand>
</feature>
<feature type="region of interest" description="Disordered" evidence="20">
    <location>
        <begin position="1241"/>
        <end position="1271"/>
    </location>
</feature>
<dbReference type="NCBIfam" id="TIGR01652">
    <property type="entry name" value="ATPase-Plipid"/>
    <property type="match status" value="1"/>
</dbReference>
<dbReference type="FunFam" id="2.70.150.10:FF:000026">
    <property type="entry name" value="Phospholipid-transporting ATPase"/>
    <property type="match status" value="1"/>
</dbReference>
<dbReference type="InterPro" id="IPR032630">
    <property type="entry name" value="P_typ_ATPase_c"/>
</dbReference>
<dbReference type="EMBL" id="WHVB01000004">
    <property type="protein sequence ID" value="KAF8483325.1"/>
    <property type="molecule type" value="Genomic_DNA"/>
</dbReference>
<dbReference type="SFLD" id="SFLDF00027">
    <property type="entry name" value="p-type_atpase"/>
    <property type="match status" value="1"/>
</dbReference>
<keyword evidence="8 18" id="KW-0460">Magnesium</keyword>
<comment type="cofactor">
    <cofactor evidence="1 18">
        <name>Mg(2+)</name>
        <dbReference type="ChEBI" id="CHEBI:18420"/>
    </cofactor>
</comment>
<evidence type="ECO:0000256" key="20">
    <source>
        <dbReference type="SAM" id="MobiDB-lite"/>
    </source>
</evidence>
<dbReference type="GO" id="GO:0032456">
    <property type="term" value="P:endocytic recycling"/>
    <property type="evidence" value="ECO:0007669"/>
    <property type="project" value="TreeGrafter"/>
</dbReference>
<evidence type="ECO:0000256" key="18">
    <source>
        <dbReference type="PIRSR" id="PIRSR606539-3"/>
    </source>
</evidence>
<feature type="compositionally biased region" description="Acidic residues" evidence="20">
    <location>
        <begin position="45"/>
        <end position="54"/>
    </location>
</feature>
<evidence type="ECO:0000313" key="23">
    <source>
        <dbReference type="EMBL" id="KAF8483325.1"/>
    </source>
</evidence>
<dbReference type="FunFam" id="3.40.50.1000:FF:000010">
    <property type="entry name" value="Phospholipid-transporting ATPase"/>
    <property type="match status" value="1"/>
</dbReference>
<evidence type="ECO:0000256" key="12">
    <source>
        <dbReference type="ARBA" id="ARBA00023136"/>
    </source>
</evidence>
<dbReference type="Pfam" id="PF16209">
    <property type="entry name" value="PhoLip_ATPase_N"/>
    <property type="match status" value="1"/>
</dbReference>
<reference evidence="23" key="1">
    <citation type="submission" date="2019-10" db="EMBL/GenBank/DDBJ databases">
        <authorList>
            <consortium name="DOE Joint Genome Institute"/>
            <person name="Kuo A."/>
            <person name="Miyauchi S."/>
            <person name="Kiss E."/>
            <person name="Drula E."/>
            <person name="Kohler A."/>
            <person name="Sanchez-Garcia M."/>
            <person name="Andreopoulos B."/>
            <person name="Barry K.W."/>
            <person name="Bonito G."/>
            <person name="Buee M."/>
            <person name="Carver A."/>
            <person name="Chen C."/>
            <person name="Cichocki N."/>
            <person name="Clum A."/>
            <person name="Culley D."/>
            <person name="Crous P.W."/>
            <person name="Fauchery L."/>
            <person name="Girlanda M."/>
            <person name="Hayes R."/>
            <person name="Keri Z."/>
            <person name="LaButti K."/>
            <person name="Lipzen A."/>
            <person name="Lombard V."/>
            <person name="Magnuson J."/>
            <person name="Maillard F."/>
            <person name="Morin E."/>
            <person name="Murat C."/>
            <person name="Nolan M."/>
            <person name="Ohm R."/>
            <person name="Pangilinan J."/>
            <person name="Pereira M."/>
            <person name="Perotto S."/>
            <person name="Peter M."/>
            <person name="Riley R."/>
            <person name="Sitrit Y."/>
            <person name="Stielow B."/>
            <person name="Szollosi G."/>
            <person name="Zifcakova L."/>
            <person name="Stursova M."/>
            <person name="Spatafora J.W."/>
            <person name="Tedersoo L."/>
            <person name="Vaario L.-M."/>
            <person name="Yamada A."/>
            <person name="Yan M."/>
            <person name="Wang P."/>
            <person name="Xu J."/>
            <person name="Bruns T."/>
            <person name="Baldrian P."/>
            <person name="Vilgalys R."/>
            <person name="Henrissat B."/>
            <person name="Grigoriev I.V."/>
            <person name="Hibbett D."/>
            <person name="Nagy L.G."/>
            <person name="Martin F.M."/>
        </authorList>
    </citation>
    <scope>NUCLEOTIDE SEQUENCE</scope>
    <source>
        <strain evidence="23">Prilba</strain>
    </source>
</reference>
<keyword evidence="5 18" id="KW-0479">Metal-binding</keyword>
<dbReference type="GO" id="GO:0045332">
    <property type="term" value="P:phospholipid translocation"/>
    <property type="evidence" value="ECO:0007669"/>
    <property type="project" value="TreeGrafter"/>
</dbReference>
<dbReference type="SUPFAM" id="SSF81653">
    <property type="entry name" value="Calcium ATPase, transduction domain A"/>
    <property type="match status" value="1"/>
</dbReference>
<dbReference type="InterPro" id="IPR023299">
    <property type="entry name" value="ATPase_P-typ_cyto_dom_N"/>
</dbReference>
<comment type="catalytic activity">
    <reaction evidence="14">
        <text>a 1,2-diacyl-sn-glycero-3-phosphoethanolamine(out) + ATP + H2O = a 1,2-diacyl-sn-glycero-3-phosphoethanolamine(in) + ADP + phosphate + H(+)</text>
        <dbReference type="Rhea" id="RHEA:66132"/>
        <dbReference type="ChEBI" id="CHEBI:15377"/>
        <dbReference type="ChEBI" id="CHEBI:15378"/>
        <dbReference type="ChEBI" id="CHEBI:30616"/>
        <dbReference type="ChEBI" id="CHEBI:43474"/>
        <dbReference type="ChEBI" id="CHEBI:64612"/>
        <dbReference type="ChEBI" id="CHEBI:456216"/>
    </reaction>
    <physiologicalReaction direction="left-to-right" evidence="14">
        <dbReference type="Rhea" id="RHEA:66133"/>
    </physiologicalReaction>
</comment>
<feature type="transmembrane region" description="Helical" evidence="19">
    <location>
        <begin position="1167"/>
        <end position="1186"/>
    </location>
</feature>
<feature type="binding site" evidence="17">
    <location>
        <position position="665"/>
    </location>
    <ligand>
        <name>ATP</name>
        <dbReference type="ChEBI" id="CHEBI:30616"/>
    </ligand>
</feature>
<feature type="compositionally biased region" description="Polar residues" evidence="20">
    <location>
        <begin position="16"/>
        <end position="26"/>
    </location>
</feature>
<reference evidence="23" key="2">
    <citation type="journal article" date="2020" name="Nat. Commun.">
        <title>Large-scale genome sequencing of mycorrhizal fungi provides insights into the early evolution of symbiotic traits.</title>
        <authorList>
            <person name="Miyauchi S."/>
            <person name="Kiss E."/>
            <person name="Kuo A."/>
            <person name="Drula E."/>
            <person name="Kohler A."/>
            <person name="Sanchez-Garcia M."/>
            <person name="Morin E."/>
            <person name="Andreopoulos B."/>
            <person name="Barry K.W."/>
            <person name="Bonito G."/>
            <person name="Buee M."/>
            <person name="Carver A."/>
            <person name="Chen C."/>
            <person name="Cichocki N."/>
            <person name="Clum A."/>
            <person name="Culley D."/>
            <person name="Crous P.W."/>
            <person name="Fauchery L."/>
            <person name="Girlanda M."/>
            <person name="Hayes R.D."/>
            <person name="Keri Z."/>
            <person name="LaButti K."/>
            <person name="Lipzen A."/>
            <person name="Lombard V."/>
            <person name="Magnuson J."/>
            <person name="Maillard F."/>
            <person name="Murat C."/>
            <person name="Nolan M."/>
            <person name="Ohm R.A."/>
            <person name="Pangilinan J."/>
            <person name="Pereira M.F."/>
            <person name="Perotto S."/>
            <person name="Peter M."/>
            <person name="Pfister S."/>
            <person name="Riley R."/>
            <person name="Sitrit Y."/>
            <person name="Stielow J.B."/>
            <person name="Szollosi G."/>
            <person name="Zifcakova L."/>
            <person name="Stursova M."/>
            <person name="Spatafora J.W."/>
            <person name="Tedersoo L."/>
            <person name="Vaario L.M."/>
            <person name="Yamada A."/>
            <person name="Yan M."/>
            <person name="Wang P."/>
            <person name="Xu J."/>
            <person name="Bruns T."/>
            <person name="Baldrian P."/>
            <person name="Vilgalys R."/>
            <person name="Dunand C."/>
            <person name="Henrissat B."/>
            <person name="Grigoriev I.V."/>
            <person name="Hibbett D."/>
            <person name="Nagy L.G."/>
            <person name="Martin F.M."/>
        </authorList>
    </citation>
    <scope>NUCLEOTIDE SEQUENCE</scope>
    <source>
        <strain evidence="23">Prilba</strain>
    </source>
</reference>
<dbReference type="InterPro" id="IPR044492">
    <property type="entry name" value="P_typ_ATPase_HD_dom"/>
</dbReference>
<feature type="binding site" evidence="17">
    <location>
        <position position="520"/>
    </location>
    <ligand>
        <name>ATP</name>
        <dbReference type="ChEBI" id="CHEBI:30616"/>
    </ligand>
</feature>
<dbReference type="SUPFAM" id="SSF81665">
    <property type="entry name" value="Calcium ATPase, transmembrane domain M"/>
    <property type="match status" value="1"/>
</dbReference>
<dbReference type="Proteomes" id="UP000759537">
    <property type="component" value="Unassembled WGS sequence"/>
</dbReference>
<dbReference type="Gene3D" id="2.70.150.10">
    <property type="entry name" value="Calcium-transporting ATPase, cytoplasmic transduction domain A"/>
    <property type="match status" value="1"/>
</dbReference>
<feature type="transmembrane region" description="Helical" evidence="19">
    <location>
        <begin position="1016"/>
        <end position="1038"/>
    </location>
</feature>
<evidence type="ECO:0000256" key="14">
    <source>
        <dbReference type="ARBA" id="ARBA00049128"/>
    </source>
</evidence>
<dbReference type="AlphaFoldDB" id="A0A9P5N0G7"/>
<evidence type="ECO:0000256" key="6">
    <source>
        <dbReference type="ARBA" id="ARBA00022741"/>
    </source>
</evidence>
<keyword evidence="12 19" id="KW-0472">Membrane</keyword>
<dbReference type="SFLD" id="SFLDG00002">
    <property type="entry name" value="C1.7:_P-type_atpase_like"/>
    <property type="match status" value="1"/>
</dbReference>
<evidence type="ECO:0000256" key="2">
    <source>
        <dbReference type="ARBA" id="ARBA00004166"/>
    </source>
</evidence>
<dbReference type="InterPro" id="IPR032631">
    <property type="entry name" value="P-type_ATPase_N"/>
</dbReference>
<dbReference type="SUPFAM" id="SSF81660">
    <property type="entry name" value="Metal cation-transporting ATPase, ATP-binding domain N"/>
    <property type="match status" value="1"/>
</dbReference>
<feature type="binding site" evidence="17">
    <location>
        <position position="721"/>
    </location>
    <ligand>
        <name>ATP</name>
        <dbReference type="ChEBI" id="CHEBI:30616"/>
    </ligand>
</feature>